<dbReference type="GO" id="GO:0016773">
    <property type="term" value="F:phosphotransferase activity, alcohol group as acceptor"/>
    <property type="evidence" value="ECO:0007669"/>
    <property type="project" value="UniProtKB-UniRule"/>
</dbReference>
<proteinExistence type="inferred from homology"/>
<protein>
    <recommendedName>
        <fullName evidence="2">Anhydro-N-acetylmuramic acid kinase</fullName>
        <ecNumber evidence="2">2.7.1.170</ecNumber>
    </recommendedName>
    <alternativeName>
        <fullName evidence="2">AnhMurNAc kinase</fullName>
    </alternativeName>
</protein>
<dbReference type="NCBIfam" id="NF007141">
    <property type="entry name" value="PRK09585.1-5"/>
    <property type="match status" value="1"/>
</dbReference>
<dbReference type="UniPathway" id="UPA00343"/>
<dbReference type="GO" id="GO:0009254">
    <property type="term" value="P:peptidoglycan turnover"/>
    <property type="evidence" value="ECO:0007669"/>
    <property type="project" value="UniProtKB-UniRule"/>
</dbReference>
<comment type="pathway">
    <text evidence="2">Cell wall biogenesis; peptidoglycan recycling.</text>
</comment>
<dbReference type="PANTHER" id="PTHR30605">
    <property type="entry name" value="ANHYDRO-N-ACETYLMURAMIC ACID KINASE"/>
    <property type="match status" value="1"/>
</dbReference>
<keyword evidence="2" id="KW-0547">Nucleotide-binding</keyword>
<comment type="similarity">
    <text evidence="2">Belongs to the anhydro-N-acetylmuramic acid kinase family.</text>
</comment>
<gene>
    <name evidence="2 4" type="primary">anmK</name>
    <name evidence="4" type="ORF">DF3PA_60110</name>
</gene>
<keyword evidence="1 2" id="KW-0119">Carbohydrate metabolism</keyword>
<dbReference type="GO" id="GO:0006040">
    <property type="term" value="P:amino sugar metabolic process"/>
    <property type="evidence" value="ECO:0007669"/>
    <property type="project" value="InterPro"/>
</dbReference>
<reference evidence="4" key="1">
    <citation type="submission" date="2018-11" db="EMBL/GenBank/DDBJ databases">
        <authorList>
            <person name="Onetto C."/>
        </authorList>
    </citation>
    <scope>NUCLEOTIDE SEQUENCE [LARGE SCALE GENOMIC DNA]</scope>
</reference>
<accession>A0A564WH24</accession>
<evidence type="ECO:0000256" key="1">
    <source>
        <dbReference type="ARBA" id="ARBA00023277"/>
    </source>
</evidence>
<feature type="region of interest" description="Disordered" evidence="3">
    <location>
        <begin position="377"/>
        <end position="399"/>
    </location>
</feature>
<dbReference type="PANTHER" id="PTHR30605:SF0">
    <property type="entry name" value="ANHYDRO-N-ACETYLMURAMIC ACID KINASE"/>
    <property type="match status" value="1"/>
</dbReference>
<dbReference type="Proteomes" id="UP000326641">
    <property type="component" value="Unassembled WGS sequence"/>
</dbReference>
<dbReference type="HAMAP" id="MF_01270">
    <property type="entry name" value="AnhMurNAc_kinase"/>
    <property type="match status" value="1"/>
</dbReference>
<dbReference type="InterPro" id="IPR005338">
    <property type="entry name" value="Anhydro_N_Ac-Mur_kinase"/>
</dbReference>
<keyword evidence="5" id="KW-1185">Reference proteome</keyword>
<dbReference type="EMBL" id="UXAT02000051">
    <property type="protein sequence ID" value="VUX47631.1"/>
    <property type="molecule type" value="Genomic_DNA"/>
</dbReference>
<dbReference type="UniPathway" id="UPA00544"/>
<dbReference type="GO" id="GO:0005524">
    <property type="term" value="F:ATP binding"/>
    <property type="evidence" value="ECO:0007669"/>
    <property type="project" value="UniProtKB-UniRule"/>
</dbReference>
<keyword evidence="2 4" id="KW-0418">Kinase</keyword>
<dbReference type="AlphaFoldDB" id="A0A564WH24"/>
<evidence type="ECO:0000256" key="3">
    <source>
        <dbReference type="SAM" id="MobiDB-lite"/>
    </source>
</evidence>
<dbReference type="EC" id="2.7.1.170" evidence="2"/>
<evidence type="ECO:0000313" key="4">
    <source>
        <dbReference type="EMBL" id="VUX47631.1"/>
    </source>
</evidence>
<dbReference type="Pfam" id="PF03702">
    <property type="entry name" value="AnmK"/>
    <property type="match status" value="1"/>
</dbReference>
<comment type="caution">
    <text evidence="4">The sequence shown here is derived from an EMBL/GenBank/DDBJ whole genome shotgun (WGS) entry which is preliminary data.</text>
</comment>
<organism evidence="4 5">
    <name type="scientific">Candidatus Defluviicoccus seviourii</name>
    <dbReference type="NCBI Taxonomy" id="2565273"/>
    <lineage>
        <taxon>Bacteria</taxon>
        <taxon>Pseudomonadati</taxon>
        <taxon>Pseudomonadota</taxon>
        <taxon>Alphaproteobacteria</taxon>
        <taxon>Rhodospirillales</taxon>
        <taxon>Rhodospirillaceae</taxon>
        <taxon>Defluviicoccus</taxon>
    </lineage>
</organism>
<comment type="catalytic activity">
    <reaction evidence="2">
        <text>1,6-anhydro-N-acetyl-beta-muramate + ATP + H2O = N-acetyl-D-muramate 6-phosphate + ADP + H(+)</text>
        <dbReference type="Rhea" id="RHEA:24952"/>
        <dbReference type="ChEBI" id="CHEBI:15377"/>
        <dbReference type="ChEBI" id="CHEBI:15378"/>
        <dbReference type="ChEBI" id="CHEBI:30616"/>
        <dbReference type="ChEBI" id="CHEBI:58690"/>
        <dbReference type="ChEBI" id="CHEBI:58722"/>
        <dbReference type="ChEBI" id="CHEBI:456216"/>
        <dbReference type="EC" id="2.7.1.170"/>
    </reaction>
</comment>
<dbReference type="Gene3D" id="3.30.420.40">
    <property type="match status" value="2"/>
</dbReference>
<name>A0A564WH24_9PROT</name>
<feature type="binding site" evidence="2">
    <location>
        <begin position="37"/>
        <end position="44"/>
    </location>
    <ligand>
        <name>ATP</name>
        <dbReference type="ChEBI" id="CHEBI:30616"/>
    </ligand>
</feature>
<comment type="pathway">
    <text evidence="2">Amino-sugar metabolism; 1,6-anhydro-N-acetylmuramate degradation.</text>
</comment>
<sequence length="399" mass="41149">MATSTATTAASVADPRADALQAKARRQPLTAIGLMSGTSLDGVDAALLTTDGTRATAFGPALTLPYSPAFRAALRACLGQRPQPSWQATIEALTDRHADAVEALLARAGIAGTGPAGIDVIGFHGQTVWHDPEHRETIQIGDPQRLADRLRLPVVADFRTADVQAGGQGAPLVPLYHQALAADLEKPLAVVNLGGVANITWIGRENGPGQQILAFDTGPGNALIDDWVRATTGEAFDADGRLAQSGRADCARLDRWLAHPYFRQPPPKSLDRDAFAGLLAELHGLAAADGAATLAAFTAATIGRARTFLPQPPRRWLLAGGGRHNGVLAALIAEAVGAPVAPVEAVGGRGDALEAEAFAFLAVRSLKGLPLSLPGTTGVPAPQPGGRLWLPGSAAPPPA</sequence>
<dbReference type="SUPFAM" id="SSF53067">
    <property type="entry name" value="Actin-like ATPase domain"/>
    <property type="match status" value="1"/>
</dbReference>
<evidence type="ECO:0000256" key="2">
    <source>
        <dbReference type="HAMAP-Rule" id="MF_01270"/>
    </source>
</evidence>
<keyword evidence="2" id="KW-0067">ATP-binding</keyword>
<dbReference type="GO" id="GO:0016301">
    <property type="term" value="F:kinase activity"/>
    <property type="evidence" value="ECO:0007669"/>
    <property type="project" value="UniProtKB-KW"/>
</dbReference>
<dbReference type="InterPro" id="IPR043129">
    <property type="entry name" value="ATPase_NBD"/>
</dbReference>
<comment type="function">
    <text evidence="2">Catalyzes the specific phosphorylation of 1,6-anhydro-N-acetylmuramic acid (anhMurNAc) with the simultaneous cleavage of the 1,6-anhydro ring, generating MurNAc-6-P. Is required for the utilization of anhMurNAc either imported from the medium or derived from its own cell wall murein, and thus plays a role in cell wall recycling.</text>
</comment>
<dbReference type="GO" id="GO:0097175">
    <property type="term" value="P:1,6-anhydro-N-acetyl-beta-muramic acid catabolic process"/>
    <property type="evidence" value="ECO:0007669"/>
    <property type="project" value="UniProtKB-UniRule"/>
</dbReference>
<evidence type="ECO:0000313" key="5">
    <source>
        <dbReference type="Proteomes" id="UP000326641"/>
    </source>
</evidence>
<keyword evidence="2 4" id="KW-0808">Transferase</keyword>